<dbReference type="InterPro" id="IPR023875">
    <property type="entry name" value="DNA_repair_put"/>
</dbReference>
<name>A0A2T5P8I7_9PSED</name>
<evidence type="ECO:0000259" key="2">
    <source>
        <dbReference type="Pfam" id="PF13566"/>
    </source>
</evidence>
<feature type="region of interest" description="Disordered" evidence="1">
    <location>
        <begin position="254"/>
        <end position="285"/>
    </location>
</feature>
<evidence type="ECO:0000313" key="4">
    <source>
        <dbReference type="Proteomes" id="UP000244064"/>
    </source>
</evidence>
<organism evidence="3 4">
    <name type="scientific">Pseudomonas mangrovi</name>
    <dbReference type="NCBI Taxonomy" id="2161748"/>
    <lineage>
        <taxon>Bacteria</taxon>
        <taxon>Pseudomonadati</taxon>
        <taxon>Pseudomonadota</taxon>
        <taxon>Gammaproteobacteria</taxon>
        <taxon>Pseudomonadales</taxon>
        <taxon>Pseudomonadaceae</taxon>
        <taxon>Pseudomonas</taxon>
    </lineage>
</organism>
<reference evidence="3 4" key="1">
    <citation type="submission" date="2018-04" db="EMBL/GenBank/DDBJ databases">
        <title>Pseudomonas sp. nov., isolated from mangrove soil.</title>
        <authorList>
            <person name="Chen C."/>
        </authorList>
    </citation>
    <scope>NUCLEOTIDE SEQUENCE [LARGE SCALE GENOMIC DNA]</scope>
    <source>
        <strain evidence="3 4">TC-11</strain>
    </source>
</reference>
<dbReference type="EMBL" id="QASN01000019">
    <property type="protein sequence ID" value="PTU74060.1"/>
    <property type="molecule type" value="Genomic_DNA"/>
</dbReference>
<comment type="caution">
    <text evidence="3">The sequence shown here is derived from an EMBL/GenBank/DDBJ whole genome shotgun (WGS) entry which is preliminary data.</text>
</comment>
<sequence>MWRISLSGGFEQWRREARALLLAGVPPEQVSWDEVGEQADLFASLSAPVPAAASGVTVRISARVQALLESAARYRTEDRWALLYRVLWRTAGGDMAAVLAGDVDGSRLMQRVRAVRHEIHHLHAFLRFAPNPQAWGPRHLAWFEPAHEVLDLVGEHFSQRMGRESWMIATPGPGLCFDGQRFDYRESCPESWRSQARLAASDPMALWQRYYSSIFNPARINPEAMRGHMPLRFWRHLPEGALVPKLLSQARLGGRRHGQREALAQQRGKTIAGRPATASESGGEC</sequence>
<dbReference type="Proteomes" id="UP000244064">
    <property type="component" value="Unassembled WGS sequence"/>
</dbReference>
<proteinExistence type="predicted"/>
<feature type="domain" description="DUF4130" evidence="2">
    <location>
        <begin position="78"/>
        <end position="239"/>
    </location>
</feature>
<keyword evidence="4" id="KW-1185">Reference proteome</keyword>
<evidence type="ECO:0000313" key="3">
    <source>
        <dbReference type="EMBL" id="PTU74060.1"/>
    </source>
</evidence>
<dbReference type="NCBIfam" id="TIGR03915">
    <property type="entry name" value="SAM_7_link_chp"/>
    <property type="match status" value="1"/>
</dbReference>
<dbReference type="Pfam" id="PF13566">
    <property type="entry name" value="DUF4130"/>
    <property type="match status" value="1"/>
</dbReference>
<accession>A0A2T5P8I7</accession>
<dbReference type="AlphaFoldDB" id="A0A2T5P8I7"/>
<dbReference type="RefSeq" id="WP_108107494.1">
    <property type="nucleotide sequence ID" value="NZ_QASN01000019.1"/>
</dbReference>
<dbReference type="InterPro" id="IPR025404">
    <property type="entry name" value="DUF4130"/>
</dbReference>
<gene>
    <name evidence="3" type="ORF">DBO85_11925</name>
</gene>
<evidence type="ECO:0000256" key="1">
    <source>
        <dbReference type="SAM" id="MobiDB-lite"/>
    </source>
</evidence>
<dbReference type="OrthoDB" id="5290748at2"/>
<protein>
    <recommendedName>
        <fullName evidence="2">DUF4130 domain-containing protein</fullName>
    </recommendedName>
</protein>